<name>A0ABS9KGL9_9BACT</name>
<evidence type="ECO:0000313" key="2">
    <source>
        <dbReference type="EMBL" id="MCG2589997.1"/>
    </source>
</evidence>
<dbReference type="RefSeq" id="WP_237855354.1">
    <property type="nucleotide sequence ID" value="NZ_JAKLWS010000024.1"/>
</dbReference>
<evidence type="ECO:0008006" key="4">
    <source>
        <dbReference type="Google" id="ProtNLM"/>
    </source>
</evidence>
<evidence type="ECO:0000256" key="1">
    <source>
        <dbReference type="SAM" id="Phobius"/>
    </source>
</evidence>
<organism evidence="2 3">
    <name type="scientific">Rhodohalobacter sulfatireducens</name>
    <dbReference type="NCBI Taxonomy" id="2911366"/>
    <lineage>
        <taxon>Bacteria</taxon>
        <taxon>Pseudomonadati</taxon>
        <taxon>Balneolota</taxon>
        <taxon>Balneolia</taxon>
        <taxon>Balneolales</taxon>
        <taxon>Balneolaceae</taxon>
        <taxon>Rhodohalobacter</taxon>
    </lineage>
</organism>
<keyword evidence="1" id="KW-0812">Transmembrane</keyword>
<protein>
    <recommendedName>
        <fullName evidence="4">Serine/threonine protein kinase</fullName>
    </recommendedName>
</protein>
<evidence type="ECO:0000313" key="3">
    <source>
        <dbReference type="Proteomes" id="UP001165366"/>
    </source>
</evidence>
<dbReference type="EMBL" id="JAKLWS010000024">
    <property type="protein sequence ID" value="MCG2589997.1"/>
    <property type="molecule type" value="Genomic_DNA"/>
</dbReference>
<reference evidence="2" key="2">
    <citation type="submission" date="2024-05" db="EMBL/GenBank/DDBJ databases">
        <title>Rhodohalobacter halophilus gen. nov., sp. nov., a moderately halophilic member of the family Balneolaceae.</title>
        <authorList>
            <person name="Xia J."/>
        </authorList>
    </citation>
    <scope>NUCLEOTIDE SEQUENCE</scope>
    <source>
        <strain evidence="2">WB101</strain>
    </source>
</reference>
<gene>
    <name evidence="2" type="ORF">L6773_15575</name>
</gene>
<keyword evidence="1" id="KW-0472">Membrane</keyword>
<keyword evidence="1" id="KW-1133">Transmembrane helix</keyword>
<feature type="transmembrane region" description="Helical" evidence="1">
    <location>
        <begin position="74"/>
        <end position="107"/>
    </location>
</feature>
<feature type="transmembrane region" description="Helical" evidence="1">
    <location>
        <begin position="43"/>
        <end position="62"/>
    </location>
</feature>
<reference evidence="2" key="1">
    <citation type="submission" date="2022-01" db="EMBL/GenBank/DDBJ databases">
        <authorList>
            <person name="Wang Y."/>
        </authorList>
    </citation>
    <scope>NUCLEOTIDE SEQUENCE</scope>
    <source>
        <strain evidence="2">WB101</strain>
    </source>
</reference>
<keyword evidence="3" id="KW-1185">Reference proteome</keyword>
<feature type="transmembrane region" description="Helical" evidence="1">
    <location>
        <begin position="161"/>
        <end position="179"/>
    </location>
</feature>
<comment type="caution">
    <text evidence="2">The sequence shown here is derived from an EMBL/GenBank/DDBJ whole genome shotgun (WGS) entry which is preliminary data.</text>
</comment>
<dbReference type="Proteomes" id="UP001165366">
    <property type="component" value="Unassembled WGS sequence"/>
</dbReference>
<feature type="transmembrane region" description="Helical" evidence="1">
    <location>
        <begin position="128"/>
        <end position="155"/>
    </location>
</feature>
<sequence>MDLSNLQQTWNRLEDKLEKSNRLNLELLRKVNLDRAQNKLKSLVWQQAITITFYLLAGAYFMHFCATHWENWNYVIAGGILAGWSFIASASAIHQLQLILTIDYSMPVLQLQKRLMSIKTAIIKNLRIAVWMLPFYMAFVVWISEVLFGIDFIAITDISALSWNFILSGLLIPVAWWMHRKLNPKNADKKWLNWLLQGSGSQLNEALGFLNEIDEFEKDPKREKEPRSF</sequence>
<accession>A0ABS9KGL9</accession>
<proteinExistence type="predicted"/>